<accession>A0A9D3VFQ0</accession>
<keyword evidence="2" id="KW-1185">Reference proteome</keyword>
<dbReference type="EMBL" id="JAIQCV010000007">
    <property type="protein sequence ID" value="KAH1082143.1"/>
    <property type="molecule type" value="Genomic_DNA"/>
</dbReference>
<sequence>MRAAKPDGSCSPPFFPMNSQHLSNLDWNDARESFKQVQVLQMAGKDHRKVG</sequence>
<name>A0A9D3VFQ0_9ROSI</name>
<dbReference type="AlphaFoldDB" id="A0A9D3VFQ0"/>
<proteinExistence type="predicted"/>
<evidence type="ECO:0000313" key="2">
    <source>
        <dbReference type="Proteomes" id="UP000828251"/>
    </source>
</evidence>
<reference evidence="1 2" key="1">
    <citation type="journal article" date="2021" name="Plant Biotechnol. J.">
        <title>Multi-omics assisted identification of the key and species-specific regulatory components of drought-tolerant mechanisms in Gossypium stocksii.</title>
        <authorList>
            <person name="Yu D."/>
            <person name="Ke L."/>
            <person name="Zhang D."/>
            <person name="Wu Y."/>
            <person name="Sun Y."/>
            <person name="Mei J."/>
            <person name="Sun J."/>
            <person name="Sun Y."/>
        </authorList>
    </citation>
    <scope>NUCLEOTIDE SEQUENCE [LARGE SCALE GENOMIC DNA]</scope>
    <source>
        <strain evidence="2">cv. E1</strain>
        <tissue evidence="1">Leaf</tissue>
    </source>
</reference>
<evidence type="ECO:0000313" key="1">
    <source>
        <dbReference type="EMBL" id="KAH1082143.1"/>
    </source>
</evidence>
<organism evidence="1 2">
    <name type="scientific">Gossypium stocksii</name>
    <dbReference type="NCBI Taxonomy" id="47602"/>
    <lineage>
        <taxon>Eukaryota</taxon>
        <taxon>Viridiplantae</taxon>
        <taxon>Streptophyta</taxon>
        <taxon>Embryophyta</taxon>
        <taxon>Tracheophyta</taxon>
        <taxon>Spermatophyta</taxon>
        <taxon>Magnoliopsida</taxon>
        <taxon>eudicotyledons</taxon>
        <taxon>Gunneridae</taxon>
        <taxon>Pentapetalae</taxon>
        <taxon>rosids</taxon>
        <taxon>malvids</taxon>
        <taxon>Malvales</taxon>
        <taxon>Malvaceae</taxon>
        <taxon>Malvoideae</taxon>
        <taxon>Gossypium</taxon>
    </lineage>
</organism>
<dbReference type="Proteomes" id="UP000828251">
    <property type="component" value="Unassembled WGS sequence"/>
</dbReference>
<comment type="caution">
    <text evidence="1">The sequence shown here is derived from an EMBL/GenBank/DDBJ whole genome shotgun (WGS) entry which is preliminary data.</text>
</comment>
<protein>
    <submittedName>
        <fullName evidence="1">Uncharacterized protein</fullName>
    </submittedName>
</protein>
<gene>
    <name evidence="1" type="ORF">J1N35_021904</name>
</gene>